<keyword evidence="2 9" id="KW-0813">Transport</keyword>
<comment type="caution">
    <text evidence="11">The sequence shown here is derived from an EMBL/GenBank/DDBJ whole genome shotgun (WGS) entry which is preliminary data.</text>
</comment>
<evidence type="ECO:0000313" key="12">
    <source>
        <dbReference type="Proteomes" id="UP001595976"/>
    </source>
</evidence>
<accession>A0ABW0F4U3</accession>
<reference evidence="12" key="1">
    <citation type="journal article" date="2019" name="Int. J. Syst. Evol. Microbiol.">
        <title>The Global Catalogue of Microorganisms (GCM) 10K type strain sequencing project: providing services to taxonomists for standard genome sequencing and annotation.</title>
        <authorList>
            <consortium name="The Broad Institute Genomics Platform"/>
            <consortium name="The Broad Institute Genome Sequencing Center for Infectious Disease"/>
            <person name="Wu L."/>
            <person name="Ma J."/>
        </authorList>
    </citation>
    <scope>NUCLEOTIDE SEQUENCE [LARGE SCALE GENOMIC DNA]</scope>
    <source>
        <strain evidence="12">CGMCC 1.15643</strain>
    </source>
</reference>
<dbReference type="InterPro" id="IPR000515">
    <property type="entry name" value="MetI-like"/>
</dbReference>
<dbReference type="Proteomes" id="UP001595976">
    <property type="component" value="Unassembled WGS sequence"/>
</dbReference>
<evidence type="ECO:0000256" key="9">
    <source>
        <dbReference type="RuleBase" id="RU363032"/>
    </source>
</evidence>
<evidence type="ECO:0000259" key="10">
    <source>
        <dbReference type="PROSITE" id="PS50928"/>
    </source>
</evidence>
<feature type="transmembrane region" description="Helical" evidence="9">
    <location>
        <begin position="55"/>
        <end position="73"/>
    </location>
</feature>
<dbReference type="PANTHER" id="PTHR43386:SF1">
    <property type="entry name" value="D,D-DIPEPTIDE TRANSPORT SYSTEM PERMEASE PROTEIN DDPC-RELATED"/>
    <property type="match status" value="1"/>
</dbReference>
<dbReference type="CDD" id="cd06261">
    <property type="entry name" value="TM_PBP2"/>
    <property type="match status" value="1"/>
</dbReference>
<evidence type="ECO:0000256" key="2">
    <source>
        <dbReference type="ARBA" id="ARBA00022448"/>
    </source>
</evidence>
<dbReference type="InterPro" id="IPR050366">
    <property type="entry name" value="BP-dependent_transpt_permease"/>
</dbReference>
<sequence length="277" mass="29268">MRRTFKALLKHPSGLVGLVLLAGILIMAASAGTAYPEGPWPMDGTPTLWPGEERAYLLGTDAMGRDLLAGLLYGARVSLAIGLAATAVALLVGVTAGALAGYHGGWIDDALMRFTDAMQTIPSFLFAVVIVGVLTPSLLTIICSIALVSWPTVARLVRAEFLRLRSLDFVLACRTMGMSDARIIFRQILPNCVAPIIVASSVLVATAIIIEASLSFLGLGDPNAMSWGTMIGAARPSLRTAWYMTLVPAAAVVATVLALNLIGDALNDALNPRRRER</sequence>
<comment type="subcellular location">
    <subcellularLocation>
        <location evidence="1 9">Cell membrane</location>
        <topology evidence="1 9">Multi-pass membrane protein</topology>
    </subcellularLocation>
</comment>
<evidence type="ECO:0000256" key="3">
    <source>
        <dbReference type="ARBA" id="ARBA00022475"/>
    </source>
</evidence>
<evidence type="ECO:0000256" key="1">
    <source>
        <dbReference type="ARBA" id="ARBA00004651"/>
    </source>
</evidence>
<keyword evidence="12" id="KW-1185">Reference proteome</keyword>
<dbReference type="SUPFAM" id="SSF161098">
    <property type="entry name" value="MetI-like"/>
    <property type="match status" value="1"/>
</dbReference>
<evidence type="ECO:0000256" key="6">
    <source>
        <dbReference type="ARBA" id="ARBA00022927"/>
    </source>
</evidence>
<evidence type="ECO:0000256" key="7">
    <source>
        <dbReference type="ARBA" id="ARBA00022989"/>
    </source>
</evidence>
<keyword evidence="3" id="KW-1003">Cell membrane</keyword>
<organism evidence="11 12">
    <name type="scientific">Bosea minatitlanensis</name>
    <dbReference type="NCBI Taxonomy" id="128782"/>
    <lineage>
        <taxon>Bacteria</taxon>
        <taxon>Pseudomonadati</taxon>
        <taxon>Pseudomonadota</taxon>
        <taxon>Alphaproteobacteria</taxon>
        <taxon>Hyphomicrobiales</taxon>
        <taxon>Boseaceae</taxon>
        <taxon>Bosea</taxon>
    </lineage>
</organism>
<keyword evidence="7 9" id="KW-1133">Transmembrane helix</keyword>
<dbReference type="RefSeq" id="WP_158444008.1">
    <property type="nucleotide sequence ID" value="NZ_JAOAOS010000004.1"/>
</dbReference>
<dbReference type="InterPro" id="IPR035906">
    <property type="entry name" value="MetI-like_sf"/>
</dbReference>
<evidence type="ECO:0000256" key="5">
    <source>
        <dbReference type="ARBA" id="ARBA00022856"/>
    </source>
</evidence>
<dbReference type="PANTHER" id="PTHR43386">
    <property type="entry name" value="OLIGOPEPTIDE TRANSPORT SYSTEM PERMEASE PROTEIN APPC"/>
    <property type="match status" value="1"/>
</dbReference>
<comment type="similarity">
    <text evidence="9">Belongs to the binding-protein-dependent transport system permease family.</text>
</comment>
<feature type="transmembrane region" description="Helical" evidence="9">
    <location>
        <begin position="80"/>
        <end position="104"/>
    </location>
</feature>
<evidence type="ECO:0000256" key="8">
    <source>
        <dbReference type="ARBA" id="ARBA00023136"/>
    </source>
</evidence>
<dbReference type="EMBL" id="JBHSLI010000004">
    <property type="protein sequence ID" value="MFC5293608.1"/>
    <property type="molecule type" value="Genomic_DNA"/>
</dbReference>
<dbReference type="Pfam" id="PF00528">
    <property type="entry name" value="BPD_transp_1"/>
    <property type="match status" value="1"/>
</dbReference>
<feature type="transmembrane region" description="Helical" evidence="9">
    <location>
        <begin position="192"/>
        <end position="220"/>
    </location>
</feature>
<proteinExistence type="inferred from homology"/>
<dbReference type="PROSITE" id="PS50928">
    <property type="entry name" value="ABC_TM1"/>
    <property type="match status" value="1"/>
</dbReference>
<protein>
    <submittedName>
        <fullName evidence="11">ABC transporter permease</fullName>
    </submittedName>
</protein>
<evidence type="ECO:0000313" key="11">
    <source>
        <dbReference type="EMBL" id="MFC5293608.1"/>
    </source>
</evidence>
<keyword evidence="8 9" id="KW-0472">Membrane</keyword>
<feature type="transmembrane region" description="Helical" evidence="9">
    <location>
        <begin position="240"/>
        <end position="267"/>
    </location>
</feature>
<dbReference type="Gene3D" id="1.10.3720.10">
    <property type="entry name" value="MetI-like"/>
    <property type="match status" value="1"/>
</dbReference>
<name>A0ABW0F4U3_9HYPH</name>
<evidence type="ECO:0000256" key="4">
    <source>
        <dbReference type="ARBA" id="ARBA00022692"/>
    </source>
</evidence>
<gene>
    <name evidence="11" type="ORF">ACFPK2_11475</name>
</gene>
<keyword evidence="4 9" id="KW-0812">Transmembrane</keyword>
<feature type="transmembrane region" description="Helical" evidence="9">
    <location>
        <begin position="124"/>
        <end position="148"/>
    </location>
</feature>
<feature type="domain" description="ABC transmembrane type-1" evidence="10">
    <location>
        <begin position="75"/>
        <end position="263"/>
    </location>
</feature>
<keyword evidence="5" id="KW-0571">Peptide transport</keyword>
<keyword evidence="6" id="KW-0653">Protein transport</keyword>